<dbReference type="RefSeq" id="WP_262992454.1">
    <property type="nucleotide sequence ID" value="NZ_JAOTJC010000005.1"/>
</dbReference>
<dbReference type="Proteomes" id="UP001209257">
    <property type="component" value="Unassembled WGS sequence"/>
</dbReference>
<keyword evidence="1" id="KW-0732">Signal</keyword>
<comment type="caution">
    <text evidence="2">The sequence shown here is derived from an EMBL/GenBank/DDBJ whole genome shotgun (WGS) entry which is preliminary data.</text>
</comment>
<feature type="signal peptide" evidence="1">
    <location>
        <begin position="1"/>
        <end position="23"/>
    </location>
</feature>
<gene>
    <name evidence="2" type="ORF">OCL06_03975</name>
</gene>
<name>A0ABT2VL15_9ALTE</name>
<sequence>MKTQSVILASLLTAASFSAPVTAQEISLEEFVGRLMSQAVDVTRHEINMSVQQVVANTAHMFDLDGTLPGGSVSVTDLAQSMRDEQKAAVSASASE</sequence>
<evidence type="ECO:0000256" key="1">
    <source>
        <dbReference type="SAM" id="SignalP"/>
    </source>
</evidence>
<dbReference type="EMBL" id="JAOTJC010000005">
    <property type="protein sequence ID" value="MCU7553755.1"/>
    <property type="molecule type" value="Genomic_DNA"/>
</dbReference>
<keyword evidence="3" id="KW-1185">Reference proteome</keyword>
<evidence type="ECO:0000313" key="2">
    <source>
        <dbReference type="EMBL" id="MCU7553755.1"/>
    </source>
</evidence>
<organism evidence="2 3">
    <name type="scientific">Alteromonas salexigens</name>
    <dbReference type="NCBI Taxonomy" id="2982530"/>
    <lineage>
        <taxon>Bacteria</taxon>
        <taxon>Pseudomonadati</taxon>
        <taxon>Pseudomonadota</taxon>
        <taxon>Gammaproteobacteria</taxon>
        <taxon>Alteromonadales</taxon>
        <taxon>Alteromonadaceae</taxon>
        <taxon>Alteromonas/Salinimonas group</taxon>
        <taxon>Alteromonas</taxon>
    </lineage>
</organism>
<accession>A0ABT2VL15</accession>
<feature type="chain" id="PRO_5045956923" evidence="1">
    <location>
        <begin position="24"/>
        <end position="96"/>
    </location>
</feature>
<reference evidence="3" key="1">
    <citation type="submission" date="2023-07" db="EMBL/GenBank/DDBJ databases">
        <title>Study on multiphase classification of strain Alteromonas salexigens isolated from the Yellow Sea.</title>
        <authorList>
            <person name="Sun L."/>
        </authorList>
    </citation>
    <scope>NUCLEOTIDE SEQUENCE [LARGE SCALE GENOMIC DNA]</scope>
    <source>
        <strain evidence="3">ASW11-19</strain>
    </source>
</reference>
<evidence type="ECO:0000313" key="3">
    <source>
        <dbReference type="Proteomes" id="UP001209257"/>
    </source>
</evidence>
<proteinExistence type="predicted"/>
<protein>
    <submittedName>
        <fullName evidence="2">Uncharacterized protein</fullName>
    </submittedName>
</protein>